<dbReference type="RefSeq" id="WP_055007520.1">
    <property type="nucleotide sequence ID" value="NZ_LJPW01000005.1"/>
</dbReference>
<sequence>MVDDVKSELRQKWSKLVLDLFNGVVPEKAEWTRPEDMAAVLNAIASPVNHLFYPEGGGNDIRAARITTKGELEWSVEHDGLDRFVHVGIPLKLTFWSPGPYDHEAHFLLELGALDPVGEPVTHGGYAQELTELSGGIFAPRSVWDEEDNEGARLVVRYTQAGRFVIFGKGSLYNSFRDKKFDAYDAYHNDSAAFEAIVMEMAKIKV</sequence>
<dbReference type="EMBL" id="RBOC01000148">
    <property type="protein sequence ID" value="RMM06924.1"/>
    <property type="molecule type" value="Genomic_DNA"/>
</dbReference>
<name>A0A0P9KNZ9_9PSED</name>
<accession>A0A0P9KNZ9</accession>
<comment type="caution">
    <text evidence="1">The sequence shown here is derived from an EMBL/GenBank/DDBJ whole genome shotgun (WGS) entry which is preliminary data.</text>
</comment>
<dbReference type="Proteomes" id="UP000278587">
    <property type="component" value="Unassembled WGS sequence"/>
</dbReference>
<reference evidence="3 4" key="1">
    <citation type="submission" date="2018-08" db="EMBL/GenBank/DDBJ databases">
        <title>Recombination of ecologically and evolutionarily significant loci maintains genetic cohesion in the Pseudomonas syringae species complex.</title>
        <authorList>
            <person name="Dillon M."/>
            <person name="Thakur S."/>
            <person name="Almeida R.N.D."/>
            <person name="Weir B.S."/>
            <person name="Guttman D.S."/>
        </authorList>
    </citation>
    <scope>NUCLEOTIDE SEQUENCE [LARGE SCALE GENOMIC DNA]</scope>
    <source>
        <strain evidence="1 4">ICMP 4086</strain>
        <strain evidence="2 3">ICMP 7496</strain>
    </source>
</reference>
<dbReference type="Proteomes" id="UP000269872">
    <property type="component" value="Unassembled WGS sequence"/>
</dbReference>
<evidence type="ECO:0000313" key="2">
    <source>
        <dbReference type="EMBL" id="RMV74682.1"/>
    </source>
</evidence>
<evidence type="ECO:0000313" key="4">
    <source>
        <dbReference type="Proteomes" id="UP000278587"/>
    </source>
</evidence>
<dbReference type="EMBL" id="RBUY01000106">
    <property type="protein sequence ID" value="RMV74682.1"/>
    <property type="molecule type" value="Genomic_DNA"/>
</dbReference>
<dbReference type="OrthoDB" id="9788659at2"/>
<proteinExistence type="predicted"/>
<protein>
    <submittedName>
        <fullName evidence="1">Uncharacterized protein</fullName>
    </submittedName>
</protein>
<evidence type="ECO:0000313" key="3">
    <source>
        <dbReference type="Proteomes" id="UP000269872"/>
    </source>
</evidence>
<gene>
    <name evidence="2" type="ORF">ALP05_200201</name>
    <name evidence="1" type="ORF">ALQ84_200261</name>
</gene>
<organism evidence="1 4">
    <name type="scientific">Pseudomonas caricapapayae</name>
    <dbReference type="NCBI Taxonomy" id="46678"/>
    <lineage>
        <taxon>Bacteria</taxon>
        <taxon>Pseudomonadati</taxon>
        <taxon>Pseudomonadota</taxon>
        <taxon>Gammaproteobacteria</taxon>
        <taxon>Pseudomonadales</taxon>
        <taxon>Pseudomonadaceae</taxon>
        <taxon>Pseudomonas</taxon>
    </lineage>
</organism>
<evidence type="ECO:0000313" key="1">
    <source>
        <dbReference type="EMBL" id="RMM06924.1"/>
    </source>
</evidence>
<dbReference type="AlphaFoldDB" id="A0A0P9KNZ9"/>